<protein>
    <submittedName>
        <fullName evidence="1">Uncharacterized protein</fullName>
    </submittedName>
</protein>
<dbReference type="EMBL" id="CM051402">
    <property type="protein sequence ID" value="KAJ4710257.1"/>
    <property type="molecule type" value="Genomic_DNA"/>
</dbReference>
<reference evidence="1 2" key="1">
    <citation type="journal article" date="2023" name="Science">
        <title>Complex scaffold remodeling in plant triterpene biosynthesis.</title>
        <authorList>
            <person name="De La Pena R."/>
            <person name="Hodgson H."/>
            <person name="Liu J.C."/>
            <person name="Stephenson M.J."/>
            <person name="Martin A.C."/>
            <person name="Owen C."/>
            <person name="Harkess A."/>
            <person name="Leebens-Mack J."/>
            <person name="Jimenez L.E."/>
            <person name="Osbourn A."/>
            <person name="Sattely E.S."/>
        </authorList>
    </citation>
    <scope>NUCLEOTIDE SEQUENCE [LARGE SCALE GENOMIC DNA]</scope>
    <source>
        <strain evidence="2">cv. JPN11</strain>
        <tissue evidence="1">Leaf</tissue>
    </source>
</reference>
<keyword evidence="2" id="KW-1185">Reference proteome</keyword>
<organism evidence="1 2">
    <name type="scientific">Melia azedarach</name>
    <name type="common">Chinaberry tree</name>
    <dbReference type="NCBI Taxonomy" id="155640"/>
    <lineage>
        <taxon>Eukaryota</taxon>
        <taxon>Viridiplantae</taxon>
        <taxon>Streptophyta</taxon>
        <taxon>Embryophyta</taxon>
        <taxon>Tracheophyta</taxon>
        <taxon>Spermatophyta</taxon>
        <taxon>Magnoliopsida</taxon>
        <taxon>eudicotyledons</taxon>
        <taxon>Gunneridae</taxon>
        <taxon>Pentapetalae</taxon>
        <taxon>rosids</taxon>
        <taxon>malvids</taxon>
        <taxon>Sapindales</taxon>
        <taxon>Meliaceae</taxon>
        <taxon>Melia</taxon>
    </lineage>
</organism>
<name>A0ACC1XFR4_MELAZ</name>
<evidence type="ECO:0000313" key="1">
    <source>
        <dbReference type="EMBL" id="KAJ4710257.1"/>
    </source>
</evidence>
<sequence>METKHLILLALMILQLILSQTSCMAMVPDQVDVSDESSSQQFSREFGLVSKRVSPAPPPPKPNGPVIPKPPVKPPRPPPPPPPHSPNGSATVKPPISPQPPPPTPTPNGPATPKPPNRPQVPPLPTQY</sequence>
<dbReference type="Proteomes" id="UP001164539">
    <property type="component" value="Chromosome 9"/>
</dbReference>
<accession>A0ACC1XFR4</accession>
<proteinExistence type="predicted"/>
<gene>
    <name evidence="1" type="ORF">OWV82_016465</name>
</gene>
<comment type="caution">
    <text evidence="1">The sequence shown here is derived from an EMBL/GenBank/DDBJ whole genome shotgun (WGS) entry which is preliminary data.</text>
</comment>
<evidence type="ECO:0000313" key="2">
    <source>
        <dbReference type="Proteomes" id="UP001164539"/>
    </source>
</evidence>